<keyword evidence="3" id="KW-0217">Developmental protein</keyword>
<dbReference type="EMBL" id="CAJFCJ010000024">
    <property type="protein sequence ID" value="CAD5125080.1"/>
    <property type="molecule type" value="Genomic_DNA"/>
</dbReference>
<feature type="disulfide bond" evidence="9">
    <location>
        <begin position="110"/>
        <end position="134"/>
    </location>
</feature>
<keyword evidence="7 9" id="KW-1015">Disulfide bond</keyword>
<comment type="subcellular location">
    <subcellularLocation>
        <location evidence="1">Membrane</location>
        <topology evidence="1">Multi-pass membrane protein</topology>
    </subcellularLocation>
</comment>
<feature type="transmembrane region" description="Helical" evidence="11">
    <location>
        <begin position="259"/>
        <end position="279"/>
    </location>
</feature>
<dbReference type="GO" id="GO:0060070">
    <property type="term" value="P:canonical Wnt signaling pathway"/>
    <property type="evidence" value="ECO:0007669"/>
    <property type="project" value="TreeGrafter"/>
</dbReference>
<dbReference type="PANTHER" id="PTHR11309">
    <property type="entry name" value="FRIZZLED"/>
    <property type="match status" value="1"/>
</dbReference>
<evidence type="ECO:0000256" key="4">
    <source>
        <dbReference type="ARBA" id="ARBA00022692"/>
    </source>
</evidence>
<dbReference type="SMART" id="SM01330">
    <property type="entry name" value="Frizzled"/>
    <property type="match status" value="1"/>
</dbReference>
<comment type="caution">
    <text evidence="9">Lacks conserved residue(s) required for the propagation of feature annotation.</text>
</comment>
<feature type="transmembrane region" description="Helical" evidence="11">
    <location>
        <begin position="226"/>
        <end position="247"/>
    </location>
</feature>
<keyword evidence="5 11" id="KW-1133">Transmembrane helix</keyword>
<keyword evidence="12" id="KW-0732">Signal</keyword>
<protein>
    <submittedName>
        <fullName evidence="15">DgyrCDS13321</fullName>
    </submittedName>
</protein>
<sequence length="588" mass="67308">MEIVKSLFLLCVIFQTTTSFSSKYRKCERITINDCKNVGYNYTLMPNVFGHTAQSETENAFVMHLVRMTKQSTSLCHDHAKFFLCAVVVPMCSDAYPPKPMVVRPCRELCEEVKKDCETTLKVFGVIWPAAIRCEDLISEENQDGEVCMQPPSKDMRKNDHRRKDSRNRDDYYTFGNSDSARNQINRCPDRFVYVPTMSNKTKKCAMACDRDVLFRETDRQFAKSWMTAWATVCFITSFLTVLTFALDASRFPFPERPVVMLAFCYAAYAIPYIIRAIVKTTACGKENNRLYTLQDGFDKPVCLVIFIFLYYFGMAGAIWWTILTFTWFLAARKGWGKESIAKLSNYFHIVAWVLPAVPTVVAIVARKVDGEQLTNLCYVGGHDRTALLGFVIVPLSALLVIGTLFILSGFCGLFNLRRHPPPDPSYPNELNIKRLERLMVRLGLFAVFYTVPTIVVLACYIYQYTYMEEWRTKAMMLRPCPHQSHCALQASIPEVIVFVIRILMQLIVGVTTGMWIWSFKTLYTWRRVLCCKSAPNKPNSQTLQPLRQPASSSSGRTGFTGHTYQLPPTSTHFRPMTNSYIRTPVNL</sequence>
<evidence type="ECO:0000256" key="7">
    <source>
        <dbReference type="ARBA" id="ARBA00023157"/>
    </source>
</evidence>
<dbReference type="SMART" id="SM00063">
    <property type="entry name" value="FRI"/>
    <property type="match status" value="1"/>
</dbReference>
<dbReference type="GO" id="GO:0017147">
    <property type="term" value="F:Wnt-protein binding"/>
    <property type="evidence" value="ECO:0007669"/>
    <property type="project" value="TreeGrafter"/>
</dbReference>
<dbReference type="OrthoDB" id="10053709at2759"/>
<dbReference type="Pfam" id="PF01392">
    <property type="entry name" value="Fz"/>
    <property type="match status" value="1"/>
</dbReference>
<feature type="transmembrane region" description="Helical" evidence="11">
    <location>
        <begin position="304"/>
        <end position="332"/>
    </location>
</feature>
<organism evidence="15 16">
    <name type="scientific">Dimorphilus gyrociliatus</name>
    <dbReference type="NCBI Taxonomy" id="2664684"/>
    <lineage>
        <taxon>Eukaryota</taxon>
        <taxon>Metazoa</taxon>
        <taxon>Spiralia</taxon>
        <taxon>Lophotrochozoa</taxon>
        <taxon>Annelida</taxon>
        <taxon>Polychaeta</taxon>
        <taxon>Polychaeta incertae sedis</taxon>
        <taxon>Dinophilidae</taxon>
        <taxon>Dimorphilus</taxon>
    </lineage>
</organism>
<feature type="transmembrane region" description="Helical" evidence="11">
    <location>
        <begin position="496"/>
        <end position="518"/>
    </location>
</feature>
<feature type="transmembrane region" description="Helical" evidence="11">
    <location>
        <begin position="439"/>
        <end position="464"/>
    </location>
</feature>
<dbReference type="GO" id="GO:0005615">
    <property type="term" value="C:extracellular space"/>
    <property type="evidence" value="ECO:0007669"/>
    <property type="project" value="TreeGrafter"/>
</dbReference>
<name>A0A7I8WAC7_9ANNE</name>
<dbReference type="InterPro" id="IPR000539">
    <property type="entry name" value="Frizzled/Smoothened_7TM"/>
</dbReference>
<dbReference type="SUPFAM" id="SSF63501">
    <property type="entry name" value="Frizzled cysteine-rich domain"/>
    <property type="match status" value="1"/>
</dbReference>
<dbReference type="Proteomes" id="UP000549394">
    <property type="component" value="Unassembled WGS sequence"/>
</dbReference>
<evidence type="ECO:0000256" key="3">
    <source>
        <dbReference type="ARBA" id="ARBA00022473"/>
    </source>
</evidence>
<feature type="signal peptide" evidence="12">
    <location>
        <begin position="1"/>
        <end position="19"/>
    </location>
</feature>
<dbReference type="Gene3D" id="1.10.2000.10">
    <property type="entry name" value="Frizzled cysteine-rich domain"/>
    <property type="match status" value="1"/>
</dbReference>
<dbReference type="InterPro" id="IPR020067">
    <property type="entry name" value="Frizzled_dom"/>
</dbReference>
<feature type="region of interest" description="Disordered" evidence="10">
    <location>
        <begin position="145"/>
        <end position="170"/>
    </location>
</feature>
<evidence type="ECO:0000256" key="6">
    <source>
        <dbReference type="ARBA" id="ARBA00023136"/>
    </source>
</evidence>
<evidence type="ECO:0000259" key="13">
    <source>
        <dbReference type="PROSITE" id="PS50038"/>
    </source>
</evidence>
<evidence type="ECO:0000256" key="8">
    <source>
        <dbReference type="ARBA" id="ARBA00023170"/>
    </source>
</evidence>
<comment type="caution">
    <text evidence="15">The sequence shown here is derived from an EMBL/GenBank/DDBJ whole genome shotgun (WGS) entry which is preliminary data.</text>
</comment>
<dbReference type="PROSITE" id="PS50261">
    <property type="entry name" value="G_PROTEIN_RECEP_F2_4"/>
    <property type="match status" value="1"/>
</dbReference>
<dbReference type="InterPro" id="IPR036790">
    <property type="entry name" value="Frizzled_dom_sf"/>
</dbReference>
<comment type="similarity">
    <text evidence="2">Belongs to the G-protein coupled receptor Fz/Smo family.</text>
</comment>
<dbReference type="GO" id="GO:0035567">
    <property type="term" value="P:non-canonical Wnt signaling pathway"/>
    <property type="evidence" value="ECO:0007669"/>
    <property type="project" value="TreeGrafter"/>
</dbReference>
<dbReference type="Gene3D" id="1.20.1070.10">
    <property type="entry name" value="Rhodopsin 7-helix transmembrane proteins"/>
    <property type="match status" value="1"/>
</dbReference>
<dbReference type="PROSITE" id="PS50038">
    <property type="entry name" value="FZ"/>
    <property type="match status" value="1"/>
</dbReference>
<dbReference type="PANTHER" id="PTHR11309:SF99">
    <property type="entry name" value="FRIZZLED-4"/>
    <property type="match status" value="1"/>
</dbReference>
<dbReference type="Pfam" id="PF01534">
    <property type="entry name" value="Frizzled"/>
    <property type="match status" value="1"/>
</dbReference>
<gene>
    <name evidence="15" type="ORF">DGYR_LOCUS12522</name>
</gene>
<dbReference type="GO" id="GO:0004888">
    <property type="term" value="F:transmembrane signaling receptor activity"/>
    <property type="evidence" value="ECO:0007669"/>
    <property type="project" value="InterPro"/>
</dbReference>
<keyword evidence="4 11" id="KW-0812">Transmembrane</keyword>
<evidence type="ECO:0000256" key="12">
    <source>
        <dbReference type="SAM" id="SignalP"/>
    </source>
</evidence>
<evidence type="ECO:0000259" key="14">
    <source>
        <dbReference type="PROSITE" id="PS50261"/>
    </source>
</evidence>
<keyword evidence="8" id="KW-0675">Receptor</keyword>
<keyword evidence="16" id="KW-1185">Reference proteome</keyword>
<accession>A0A7I8WAC7</accession>
<dbReference type="PRINTS" id="PR00489">
    <property type="entry name" value="FRIZZLED"/>
</dbReference>
<proteinExistence type="inferred from homology"/>
<dbReference type="InterPro" id="IPR015526">
    <property type="entry name" value="Frizzled/SFRP"/>
</dbReference>
<dbReference type="AlphaFoldDB" id="A0A7I8WAC7"/>
<evidence type="ECO:0000313" key="15">
    <source>
        <dbReference type="EMBL" id="CAD5125080.1"/>
    </source>
</evidence>
<evidence type="ECO:0000256" key="5">
    <source>
        <dbReference type="ARBA" id="ARBA00022989"/>
    </source>
</evidence>
<feature type="chain" id="PRO_5029684473" evidence="12">
    <location>
        <begin position="20"/>
        <end position="588"/>
    </location>
</feature>
<evidence type="ECO:0000313" key="16">
    <source>
        <dbReference type="Proteomes" id="UP000549394"/>
    </source>
</evidence>
<feature type="domain" description="FZ" evidence="13">
    <location>
        <begin position="22"/>
        <end position="151"/>
    </location>
</feature>
<feature type="domain" description="G-protein coupled receptors family 2 profile 2" evidence="14">
    <location>
        <begin position="223"/>
        <end position="525"/>
    </location>
</feature>
<evidence type="ECO:0000256" key="2">
    <source>
        <dbReference type="ARBA" id="ARBA00008077"/>
    </source>
</evidence>
<evidence type="ECO:0000256" key="9">
    <source>
        <dbReference type="PROSITE-ProRule" id="PRU00090"/>
    </source>
</evidence>
<evidence type="ECO:0000256" key="10">
    <source>
        <dbReference type="SAM" id="MobiDB-lite"/>
    </source>
</evidence>
<dbReference type="InterPro" id="IPR017981">
    <property type="entry name" value="GPCR_2-like_7TM"/>
</dbReference>
<reference evidence="15 16" key="1">
    <citation type="submission" date="2020-08" db="EMBL/GenBank/DDBJ databases">
        <authorList>
            <person name="Hejnol A."/>
        </authorList>
    </citation>
    <scope>NUCLEOTIDE SEQUENCE [LARGE SCALE GENOMIC DNA]</scope>
</reference>
<dbReference type="GO" id="GO:0016020">
    <property type="term" value="C:membrane"/>
    <property type="evidence" value="ECO:0007669"/>
    <property type="project" value="UniProtKB-SubCell"/>
</dbReference>
<evidence type="ECO:0000256" key="11">
    <source>
        <dbReference type="SAM" id="Phobius"/>
    </source>
</evidence>
<evidence type="ECO:0000256" key="1">
    <source>
        <dbReference type="ARBA" id="ARBA00004141"/>
    </source>
</evidence>
<keyword evidence="6 11" id="KW-0472">Membrane</keyword>
<feature type="region of interest" description="Disordered" evidence="10">
    <location>
        <begin position="540"/>
        <end position="563"/>
    </location>
</feature>
<feature type="transmembrane region" description="Helical" evidence="11">
    <location>
        <begin position="344"/>
        <end position="366"/>
    </location>
</feature>
<feature type="transmembrane region" description="Helical" evidence="11">
    <location>
        <begin position="386"/>
        <end position="418"/>
    </location>
</feature>